<dbReference type="AlphaFoldDB" id="A0A563VLF1"/>
<organism evidence="1 2">
    <name type="scientific">Hyella patelloides LEGE 07179</name>
    <dbReference type="NCBI Taxonomy" id="945734"/>
    <lineage>
        <taxon>Bacteria</taxon>
        <taxon>Bacillati</taxon>
        <taxon>Cyanobacteriota</taxon>
        <taxon>Cyanophyceae</taxon>
        <taxon>Pleurocapsales</taxon>
        <taxon>Hyellaceae</taxon>
        <taxon>Hyella</taxon>
    </lineage>
</organism>
<reference evidence="1 2" key="1">
    <citation type="submission" date="2019-01" db="EMBL/GenBank/DDBJ databases">
        <authorList>
            <person name="Brito A."/>
        </authorList>
    </citation>
    <scope>NUCLEOTIDE SEQUENCE [LARGE SCALE GENOMIC DNA]</scope>
    <source>
        <strain evidence="1">1</strain>
    </source>
</reference>
<evidence type="ECO:0000313" key="2">
    <source>
        <dbReference type="Proteomes" id="UP000320055"/>
    </source>
</evidence>
<dbReference type="RefSeq" id="WP_144870076.1">
    <property type="nucleotide sequence ID" value="NZ_LR213889.1"/>
</dbReference>
<keyword evidence="2" id="KW-1185">Reference proteome</keyword>
<dbReference type="Proteomes" id="UP000320055">
    <property type="component" value="Unassembled WGS sequence"/>
</dbReference>
<name>A0A563VLF1_9CYAN</name>
<accession>A0A563VLF1</accession>
<proteinExistence type="predicted"/>
<evidence type="ECO:0000313" key="1">
    <source>
        <dbReference type="EMBL" id="VEP12163.1"/>
    </source>
</evidence>
<dbReference type="EMBL" id="CAACVJ010000043">
    <property type="protein sequence ID" value="VEP12163.1"/>
    <property type="molecule type" value="Genomic_DNA"/>
</dbReference>
<dbReference type="OrthoDB" id="583237at2"/>
<sequence length="76" mass="8821">MGDTLRYLKAEIPLTQLCDLKCNTEDDSLIINCPNEEIWQELSQQPEKIAKLNQKVNRLILKFANYPELIQTLETS</sequence>
<gene>
    <name evidence="1" type="ORF">H1P_1370012</name>
</gene>
<protein>
    <submittedName>
        <fullName evidence="1">Uncharacterized protein</fullName>
    </submittedName>
</protein>